<evidence type="ECO:0000256" key="1">
    <source>
        <dbReference type="SAM" id="Phobius"/>
    </source>
</evidence>
<name>A0A2A2HEJ3_9EURY</name>
<accession>A0A2A2HEJ3</accession>
<keyword evidence="1" id="KW-0472">Membrane</keyword>
<feature type="transmembrane region" description="Helical" evidence="1">
    <location>
        <begin position="6"/>
        <end position="27"/>
    </location>
</feature>
<dbReference type="Proteomes" id="UP000217528">
    <property type="component" value="Unassembled WGS sequence"/>
</dbReference>
<sequence length="140" mass="15718">MRERNLVIGVIIVVIAIIGCVSAFYLSNNITYDNLTMSGIECEVPADNITPNVSNPNCQKYEDPNYNLSIAVYITNTGSNTTDNTTNDTNQTQTFQQQEQQFMEVINTANVTPVKKDNVSYNKSSEGLYSYYQQIIIPQQ</sequence>
<evidence type="ECO:0000313" key="2">
    <source>
        <dbReference type="EMBL" id="PAV07785.1"/>
    </source>
</evidence>
<evidence type="ECO:0000313" key="5">
    <source>
        <dbReference type="Proteomes" id="UP000246004"/>
    </source>
</evidence>
<dbReference type="EMBL" id="LMVN01000008">
    <property type="protein sequence ID" value="PAV07785.1"/>
    <property type="molecule type" value="Genomic_DNA"/>
</dbReference>
<dbReference type="AlphaFoldDB" id="A0A2A2HEJ3"/>
<evidence type="ECO:0000313" key="3">
    <source>
        <dbReference type="EMBL" id="PWL08544.1"/>
    </source>
</evidence>
<keyword evidence="4" id="KW-1185">Reference proteome</keyword>
<dbReference type="RefSeq" id="WP_095608319.1">
    <property type="nucleotide sequence ID" value="NZ_LMVN01000008.1"/>
</dbReference>
<dbReference type="PROSITE" id="PS51257">
    <property type="entry name" value="PROKAR_LIPOPROTEIN"/>
    <property type="match status" value="1"/>
</dbReference>
<dbReference type="EMBL" id="LWMS01000013">
    <property type="protein sequence ID" value="PWL08544.1"/>
    <property type="molecule type" value="Genomic_DNA"/>
</dbReference>
<organism evidence="2 4">
    <name type="scientific">Methanosphaera cuniculi</name>
    <dbReference type="NCBI Taxonomy" id="1077256"/>
    <lineage>
        <taxon>Archaea</taxon>
        <taxon>Methanobacteriati</taxon>
        <taxon>Methanobacteriota</taxon>
        <taxon>Methanomada group</taxon>
        <taxon>Methanobacteria</taxon>
        <taxon>Methanobacteriales</taxon>
        <taxon>Methanobacteriaceae</taxon>
        <taxon>Methanosphaera</taxon>
    </lineage>
</organism>
<reference evidence="3 5" key="1">
    <citation type="submission" date="2016-04" db="EMBL/GenBank/DDBJ databases">
        <title>Genome sequence of Methanosphaera cuniculi DSM 4103.</title>
        <authorList>
            <person name="Poehlein A."/>
            <person name="Seedorf H."/>
            <person name="Daniel R."/>
        </authorList>
    </citation>
    <scope>NUCLEOTIDE SEQUENCE [LARGE SCALE GENOMIC DNA]</scope>
    <source>
        <strain evidence="3 5">DSM 4103</strain>
    </source>
</reference>
<gene>
    <name evidence="2" type="ORF">ASJ82_03925</name>
    <name evidence="3" type="ORF">MSCUN_05750</name>
</gene>
<keyword evidence="1" id="KW-0812">Transmembrane</keyword>
<dbReference type="Proteomes" id="UP000246004">
    <property type="component" value="Unassembled WGS sequence"/>
</dbReference>
<protein>
    <submittedName>
        <fullName evidence="2">Uncharacterized protein</fullName>
    </submittedName>
</protein>
<proteinExistence type="predicted"/>
<evidence type="ECO:0000313" key="4">
    <source>
        <dbReference type="Proteomes" id="UP000217528"/>
    </source>
</evidence>
<reference evidence="2 4" key="2">
    <citation type="journal article" date="2017" name="BMC Genomics">
        <title>Genomic analysis of methanogenic archaea reveals a shift towards energy conservation.</title>
        <authorList>
            <person name="Gilmore S.P."/>
            <person name="Henske J.K."/>
            <person name="Sexton J.A."/>
            <person name="Solomon K.V."/>
            <person name="Seppala S."/>
            <person name="Yoo J.I."/>
            <person name="Huyett L.M."/>
            <person name="Pressman A."/>
            <person name="Cogan J.Z."/>
            <person name="Kivenson V."/>
            <person name="Peng X."/>
            <person name="Tan Y."/>
            <person name="Valentine D.L."/>
            <person name="O'Malley M.A."/>
        </authorList>
    </citation>
    <scope>NUCLEOTIDE SEQUENCE [LARGE SCALE GENOMIC DNA]</scope>
    <source>
        <strain evidence="2 4">1R-7</strain>
    </source>
</reference>
<keyword evidence="1" id="KW-1133">Transmembrane helix</keyword>
<comment type="caution">
    <text evidence="2">The sequence shown here is derived from an EMBL/GenBank/DDBJ whole genome shotgun (WGS) entry which is preliminary data.</text>
</comment>